<sequence>MEENPGWFVHKEFSSWAELFEEKYQMIDFVFLSDSLFARAKTRKQDGRHCIFCNKSYPEVSFANAAHLISKMIGNTDLYSTFECDSCNNKFSLLETDLAYFLGVGRSLVGMQENKKPPGFAGINLETRSIIFKNKNILIIKPDKANRLEIEDLTQFAYQKPTYTPANVYKLFLKCALSVLPNDVVVSEYQAALSFLRGEKVLSGAHINVFRFPLSVKMPLHVYIFRKKEQSDILPTYMASFYFHNLVISFPVLLHRDDFKFINQPILLPIAPPYFLYGTDLNEISPSCYSYDLSSPLKTRNQTEELNFQFDKSQLEKAVMFDPLTGVESVETYNPSDSKYLIATQDQVSFTKEELSELIKLIEAEFGKNK</sequence>
<evidence type="ECO:0000259" key="1">
    <source>
        <dbReference type="Pfam" id="PF14279"/>
    </source>
</evidence>
<dbReference type="RefSeq" id="WP_144888653.1">
    <property type="nucleotide sequence ID" value="NZ_VLLE01000008.1"/>
</dbReference>
<comment type="caution">
    <text evidence="2">The sequence shown here is derived from an EMBL/GenBank/DDBJ whole genome shotgun (WGS) entry which is preliminary data.</text>
</comment>
<dbReference type="OrthoDB" id="255953at2"/>
<accession>A0A562SAQ8</accession>
<feature type="domain" description="HNH endonuclease 5" evidence="1">
    <location>
        <begin position="50"/>
        <end position="91"/>
    </location>
</feature>
<keyword evidence="3" id="KW-1185">Reference proteome</keyword>
<reference evidence="2 3" key="1">
    <citation type="journal article" date="2015" name="Stand. Genomic Sci.">
        <title>Genomic Encyclopedia of Bacterial and Archaeal Type Strains, Phase III: the genomes of soil and plant-associated and newly described type strains.</title>
        <authorList>
            <person name="Whitman W.B."/>
            <person name="Woyke T."/>
            <person name="Klenk H.P."/>
            <person name="Zhou Y."/>
            <person name="Lilburn T.G."/>
            <person name="Beck B.J."/>
            <person name="De Vos P."/>
            <person name="Vandamme P."/>
            <person name="Eisen J.A."/>
            <person name="Garrity G."/>
            <person name="Hugenholtz P."/>
            <person name="Kyrpides N.C."/>
        </authorList>
    </citation>
    <scope>NUCLEOTIDE SEQUENCE [LARGE SCALE GENOMIC DNA]</scope>
    <source>
        <strain evidence="2 3">CGMCC 1.7271</strain>
    </source>
</reference>
<proteinExistence type="predicted"/>
<dbReference type="GO" id="GO:0004519">
    <property type="term" value="F:endonuclease activity"/>
    <property type="evidence" value="ECO:0007669"/>
    <property type="project" value="UniProtKB-KW"/>
</dbReference>
<keyword evidence="2" id="KW-0378">Hydrolase</keyword>
<dbReference type="Proteomes" id="UP000316167">
    <property type="component" value="Unassembled WGS sequence"/>
</dbReference>
<gene>
    <name evidence="2" type="ORF">IQ13_4196</name>
</gene>
<dbReference type="AlphaFoldDB" id="A0A562SAQ8"/>
<dbReference type="InterPro" id="IPR029471">
    <property type="entry name" value="HNH_5"/>
</dbReference>
<organism evidence="2 3">
    <name type="scientific">Lacibacter cauensis</name>
    <dbReference type="NCBI Taxonomy" id="510947"/>
    <lineage>
        <taxon>Bacteria</taxon>
        <taxon>Pseudomonadati</taxon>
        <taxon>Bacteroidota</taxon>
        <taxon>Chitinophagia</taxon>
        <taxon>Chitinophagales</taxon>
        <taxon>Chitinophagaceae</taxon>
        <taxon>Lacibacter</taxon>
    </lineage>
</organism>
<evidence type="ECO:0000313" key="2">
    <source>
        <dbReference type="EMBL" id="TWI77954.1"/>
    </source>
</evidence>
<dbReference type="EMBL" id="VLLE01000008">
    <property type="protein sequence ID" value="TWI77954.1"/>
    <property type="molecule type" value="Genomic_DNA"/>
</dbReference>
<protein>
    <submittedName>
        <fullName evidence="2">HNH endonuclease</fullName>
    </submittedName>
</protein>
<keyword evidence="2" id="KW-0255">Endonuclease</keyword>
<keyword evidence="2" id="KW-0540">Nuclease</keyword>
<dbReference type="Pfam" id="PF14279">
    <property type="entry name" value="HNH_5"/>
    <property type="match status" value="1"/>
</dbReference>
<evidence type="ECO:0000313" key="3">
    <source>
        <dbReference type="Proteomes" id="UP000316167"/>
    </source>
</evidence>
<name>A0A562SAQ8_9BACT</name>